<sequence length="44" mass="4583">MTTVTNEGKKFVTVAALFQVNPAAIVGAAPGEFPVPHQKKAAFV</sequence>
<accession>A0ABT1VFC8</accession>
<gene>
    <name evidence="1" type="ORF">NQH49_01405</name>
</gene>
<evidence type="ECO:0000313" key="2">
    <source>
        <dbReference type="Proteomes" id="UP001300015"/>
    </source>
</evidence>
<reference evidence="1 2" key="1">
    <citation type="submission" date="2022-07" db="EMBL/GenBank/DDBJ databases">
        <title>Pantoea trifolii sp. nov. isolated from root nodules of Trifolium rubens.</title>
        <authorList>
            <person name="Kalita M."/>
            <person name="Wdowiak-Wrobel S."/>
            <person name="Marek-Kozaczuk M."/>
            <person name="Palusinska-Szysz M."/>
            <person name="Sokolowski W."/>
            <person name="Coutinho T."/>
            <person name="Hlahane L."/>
        </authorList>
    </citation>
    <scope>NUCLEOTIDE SEQUENCE [LARGE SCALE GENOMIC DNA]</scope>
    <source>
        <strain evidence="1 2">MMK2</strain>
    </source>
</reference>
<dbReference type="Proteomes" id="UP001300015">
    <property type="component" value="Unassembled WGS sequence"/>
</dbReference>
<keyword evidence="2" id="KW-1185">Reference proteome</keyword>
<dbReference type="EMBL" id="JANIET010000001">
    <property type="protein sequence ID" value="MCQ8226134.1"/>
    <property type="molecule type" value="Genomic_DNA"/>
</dbReference>
<proteinExistence type="predicted"/>
<evidence type="ECO:0000313" key="1">
    <source>
        <dbReference type="EMBL" id="MCQ8226134.1"/>
    </source>
</evidence>
<name>A0ABT1VFC8_9GAMM</name>
<dbReference type="RefSeq" id="WP_256698111.1">
    <property type="nucleotide sequence ID" value="NZ_JANIES010000001.1"/>
</dbReference>
<protein>
    <submittedName>
        <fullName evidence="1">Uncharacterized protein</fullName>
    </submittedName>
</protein>
<organism evidence="1 2">
    <name type="scientific">Pantoea trifolii</name>
    <dbReference type="NCBI Taxonomy" id="2968030"/>
    <lineage>
        <taxon>Bacteria</taxon>
        <taxon>Pseudomonadati</taxon>
        <taxon>Pseudomonadota</taxon>
        <taxon>Gammaproteobacteria</taxon>
        <taxon>Enterobacterales</taxon>
        <taxon>Erwiniaceae</taxon>
        <taxon>Pantoea</taxon>
    </lineage>
</organism>
<comment type="caution">
    <text evidence="1">The sequence shown here is derived from an EMBL/GenBank/DDBJ whole genome shotgun (WGS) entry which is preliminary data.</text>
</comment>